<dbReference type="PATRIC" id="fig|449659.4.peg.371"/>
<dbReference type="Gene3D" id="3.40.50.720">
    <property type="entry name" value="NAD(P)-binding Rossmann-like Domain"/>
    <property type="match status" value="1"/>
</dbReference>
<dbReference type="Proteomes" id="UP000051886">
    <property type="component" value="Unassembled WGS sequence"/>
</dbReference>
<dbReference type="InterPro" id="IPR011032">
    <property type="entry name" value="GroES-like_sf"/>
</dbReference>
<dbReference type="InterPro" id="IPR013154">
    <property type="entry name" value="ADH-like_N"/>
</dbReference>
<dbReference type="SUPFAM" id="SSF50129">
    <property type="entry name" value="GroES-like"/>
    <property type="match status" value="1"/>
</dbReference>
<dbReference type="PANTHER" id="PTHR43677:SF1">
    <property type="entry name" value="ACRYLYL-COA REDUCTASE ACUI-RELATED"/>
    <property type="match status" value="1"/>
</dbReference>
<dbReference type="OrthoDB" id="9782155at2"/>
<keyword evidence="1" id="KW-0472">Membrane</keyword>
<reference evidence="3 4" key="1">
    <citation type="journal article" date="2015" name="Genome Announc.">
        <title>Expanding the biotechnology potential of lactobacilli through comparative genomics of 213 strains and associated genera.</title>
        <authorList>
            <person name="Sun Z."/>
            <person name="Harris H.M."/>
            <person name="McCann A."/>
            <person name="Guo C."/>
            <person name="Argimon S."/>
            <person name="Zhang W."/>
            <person name="Yang X."/>
            <person name="Jeffery I.B."/>
            <person name="Cooney J.C."/>
            <person name="Kagawa T.F."/>
            <person name="Liu W."/>
            <person name="Song Y."/>
            <person name="Salvetti E."/>
            <person name="Wrobel A."/>
            <person name="Rasinkangas P."/>
            <person name="Parkhill J."/>
            <person name="Rea M.C."/>
            <person name="O'Sullivan O."/>
            <person name="Ritari J."/>
            <person name="Douillard F.P."/>
            <person name="Paul Ross R."/>
            <person name="Yang R."/>
            <person name="Briner A.E."/>
            <person name="Felis G.E."/>
            <person name="de Vos W.M."/>
            <person name="Barrangou R."/>
            <person name="Klaenhammer T.R."/>
            <person name="Caufield P.W."/>
            <person name="Cui Y."/>
            <person name="Zhang H."/>
            <person name="O'Toole P.W."/>
        </authorList>
    </citation>
    <scope>NUCLEOTIDE SEQUENCE [LARGE SCALE GENOMIC DNA]</scope>
    <source>
        <strain evidence="3 4">NBRC 103219</strain>
    </source>
</reference>
<dbReference type="InterPro" id="IPR013149">
    <property type="entry name" value="ADH-like_C"/>
</dbReference>
<keyword evidence="1" id="KW-0812">Transmembrane</keyword>
<evidence type="ECO:0000313" key="3">
    <source>
        <dbReference type="EMBL" id="KRN98082.1"/>
    </source>
</evidence>
<dbReference type="Gene3D" id="3.90.180.10">
    <property type="entry name" value="Medium-chain alcohol dehydrogenases, catalytic domain"/>
    <property type="match status" value="1"/>
</dbReference>
<dbReference type="STRING" id="449659.IV66_GL000372"/>
<accession>A0A0R2L8M5</accession>
<feature type="domain" description="Enoyl reductase (ER)" evidence="2">
    <location>
        <begin position="18"/>
        <end position="323"/>
    </location>
</feature>
<dbReference type="CDD" id="cd05280">
    <property type="entry name" value="MDR_yhdh_yhfp"/>
    <property type="match status" value="1"/>
</dbReference>
<dbReference type="GO" id="GO:0043957">
    <property type="term" value="F:acryloyl-CoA reductase (NADPH) activity"/>
    <property type="evidence" value="ECO:0007669"/>
    <property type="project" value="TreeGrafter"/>
</dbReference>
<dbReference type="Pfam" id="PF00107">
    <property type="entry name" value="ADH_zinc_N"/>
    <property type="match status" value="1"/>
</dbReference>
<dbReference type="NCBIfam" id="TIGR02823">
    <property type="entry name" value="oxido_YhdH"/>
    <property type="match status" value="1"/>
</dbReference>
<dbReference type="RefSeq" id="WP_056936333.1">
    <property type="nucleotide sequence ID" value="NZ_BJYB01000002.1"/>
</dbReference>
<evidence type="ECO:0000259" key="2">
    <source>
        <dbReference type="SMART" id="SM00829"/>
    </source>
</evidence>
<dbReference type="InterPro" id="IPR036291">
    <property type="entry name" value="NAD(P)-bd_dom_sf"/>
</dbReference>
<dbReference type="SMART" id="SM00829">
    <property type="entry name" value="PKS_ER"/>
    <property type="match status" value="1"/>
</dbReference>
<feature type="transmembrane region" description="Helical" evidence="1">
    <location>
        <begin position="154"/>
        <end position="174"/>
    </location>
</feature>
<keyword evidence="4" id="KW-1185">Reference proteome</keyword>
<dbReference type="PANTHER" id="PTHR43677">
    <property type="entry name" value="SHORT-CHAIN DEHYDROGENASE/REDUCTASE"/>
    <property type="match status" value="1"/>
</dbReference>
<dbReference type="InterPro" id="IPR014188">
    <property type="entry name" value="Acrylyl-CoA_reductase_AcuI"/>
</dbReference>
<dbReference type="InterPro" id="IPR020843">
    <property type="entry name" value="ER"/>
</dbReference>
<protein>
    <submittedName>
        <fullName evidence="3">Alcohol dehydrogenase</fullName>
    </submittedName>
</protein>
<proteinExistence type="predicted"/>
<sequence>MQKFKGFIIRDEGSEIKGELETLSLADLSEGNVVIKVEYSSLNYKDMLAFQKNGGVIRDYPQIPGIDLAGTVLTSKDPQFKEGDQVLGAGYGLGVDHTGGLAEIARVPGKWLTKLPVTMTTRNAMIFGTAGLTAGLSIDALLKTGMQPADEVLVTGATGGVGSIAIAILAQMGYQNLTALVRKQNQVEIARRLGAGATLDANTLKNGKPMQHQTFDYVLDTVGGDVAASLLSMVKVSGAMSMCGNAGGNQLKTSVLPFILRGISLLGIDSITPPVEVQDAIWQKLATDWNVSEQLVVDEISLADTLSVVQKLKEGQHIGRTIVKVQ</sequence>
<dbReference type="SUPFAM" id="SSF51735">
    <property type="entry name" value="NAD(P)-binding Rossmann-fold domains"/>
    <property type="match status" value="1"/>
</dbReference>
<gene>
    <name evidence="3" type="ORF">IV66_GL000372</name>
</gene>
<name>A0A0R2L8M5_9LACO</name>
<comment type="caution">
    <text evidence="3">The sequence shown here is derived from an EMBL/GenBank/DDBJ whole genome shotgun (WGS) entry which is preliminary data.</text>
</comment>
<keyword evidence="1" id="KW-1133">Transmembrane helix</keyword>
<evidence type="ECO:0000256" key="1">
    <source>
        <dbReference type="SAM" id="Phobius"/>
    </source>
</evidence>
<evidence type="ECO:0000313" key="4">
    <source>
        <dbReference type="Proteomes" id="UP000051886"/>
    </source>
</evidence>
<dbReference type="Pfam" id="PF08240">
    <property type="entry name" value="ADH_N"/>
    <property type="match status" value="1"/>
</dbReference>
<feature type="transmembrane region" description="Helical" evidence="1">
    <location>
        <begin position="124"/>
        <end position="142"/>
    </location>
</feature>
<dbReference type="EMBL" id="JQCN01000052">
    <property type="protein sequence ID" value="KRN98082.1"/>
    <property type="molecule type" value="Genomic_DNA"/>
</dbReference>
<organism evidence="3 4">
    <name type="scientific">Ligilactobacillus pobuzihii</name>
    <dbReference type="NCBI Taxonomy" id="449659"/>
    <lineage>
        <taxon>Bacteria</taxon>
        <taxon>Bacillati</taxon>
        <taxon>Bacillota</taxon>
        <taxon>Bacilli</taxon>
        <taxon>Lactobacillales</taxon>
        <taxon>Lactobacillaceae</taxon>
        <taxon>Ligilactobacillus</taxon>
    </lineage>
</organism>
<dbReference type="AlphaFoldDB" id="A0A0R2L8M5"/>
<dbReference type="InterPro" id="IPR051397">
    <property type="entry name" value="Zn-ADH-like_protein"/>
</dbReference>